<dbReference type="Proteomes" id="UP001144673">
    <property type="component" value="Unassembled WGS sequence"/>
</dbReference>
<evidence type="ECO:0000313" key="3">
    <source>
        <dbReference type="Proteomes" id="UP001144673"/>
    </source>
</evidence>
<name>A0A9W8QMJ1_AKAMU</name>
<dbReference type="AlphaFoldDB" id="A0A9W8QMJ1"/>
<organism evidence="2 3">
    <name type="scientific">Akanthomyces muscarius</name>
    <name type="common">Entomopathogenic fungus</name>
    <name type="synonym">Lecanicillium muscarium</name>
    <dbReference type="NCBI Taxonomy" id="2231603"/>
    <lineage>
        <taxon>Eukaryota</taxon>
        <taxon>Fungi</taxon>
        <taxon>Dikarya</taxon>
        <taxon>Ascomycota</taxon>
        <taxon>Pezizomycotina</taxon>
        <taxon>Sordariomycetes</taxon>
        <taxon>Hypocreomycetidae</taxon>
        <taxon>Hypocreales</taxon>
        <taxon>Cordycipitaceae</taxon>
        <taxon>Akanthomyces</taxon>
    </lineage>
</organism>
<dbReference type="GeneID" id="80894790"/>
<gene>
    <name evidence="2" type="ORF">LMH87_007631</name>
</gene>
<feature type="region of interest" description="Disordered" evidence="1">
    <location>
        <begin position="55"/>
        <end position="86"/>
    </location>
</feature>
<reference evidence="2" key="1">
    <citation type="journal article" date="2023" name="Access Microbiol">
        <title>De-novo genome assembly for Akanthomyces muscarius, a biocontrol agent of insect agricultural pests.</title>
        <authorList>
            <person name="Erdos Z."/>
            <person name="Studholme D.J."/>
            <person name="Raymond B."/>
            <person name="Sharma M."/>
        </authorList>
    </citation>
    <scope>NUCLEOTIDE SEQUENCE</scope>
    <source>
        <strain evidence="2">Ve6</strain>
    </source>
</reference>
<comment type="caution">
    <text evidence="2">The sequence shown here is derived from an EMBL/GenBank/DDBJ whole genome shotgun (WGS) entry which is preliminary data.</text>
</comment>
<evidence type="ECO:0000256" key="1">
    <source>
        <dbReference type="SAM" id="MobiDB-lite"/>
    </source>
</evidence>
<proteinExistence type="predicted"/>
<protein>
    <submittedName>
        <fullName evidence="2">Uncharacterized protein</fullName>
    </submittedName>
</protein>
<dbReference type="EMBL" id="JAJHUN010000002">
    <property type="protein sequence ID" value="KAJ4161600.1"/>
    <property type="molecule type" value="Genomic_DNA"/>
</dbReference>
<evidence type="ECO:0000313" key="2">
    <source>
        <dbReference type="EMBL" id="KAJ4161600.1"/>
    </source>
</evidence>
<keyword evidence="3" id="KW-1185">Reference proteome</keyword>
<dbReference type="RefSeq" id="XP_056057984.1">
    <property type="nucleotide sequence ID" value="XM_056199545.1"/>
</dbReference>
<accession>A0A9W8QMJ1</accession>
<feature type="compositionally biased region" description="Basic and acidic residues" evidence="1">
    <location>
        <begin position="56"/>
        <end position="72"/>
    </location>
</feature>
<dbReference type="KEGG" id="amus:LMH87_007631"/>
<sequence length="260" mass="29747">MHARESSGRLRTSYRPHGLTLSVSAPLQLHLLHHLLLTLAKMTVTNCEAPPPYTAKEVKAQKHQLSDAETTKSADSTTKDVPAPPLDSAGYLAPENCFNLKIGTVFNDLNDPHQGGLYQVEKRLFFVNKGRDIQRPEYTFHVPYYTINSNRMLDWLRSSFNIQRTTYDIKQLRLTECCVDVDLEKRLGQDQQLKEFVKNSPKQQAFFVYGIAWGKKVRITSSRRSDHRTRVGNPGLFYEYSKKISLKMPHKASSVFCAEE</sequence>